<organism evidence="2 3">
    <name type="scientific">Protopolystoma xenopodis</name>
    <dbReference type="NCBI Taxonomy" id="117903"/>
    <lineage>
        <taxon>Eukaryota</taxon>
        <taxon>Metazoa</taxon>
        <taxon>Spiralia</taxon>
        <taxon>Lophotrochozoa</taxon>
        <taxon>Platyhelminthes</taxon>
        <taxon>Monogenea</taxon>
        <taxon>Polyopisthocotylea</taxon>
        <taxon>Polystomatidea</taxon>
        <taxon>Polystomatidae</taxon>
        <taxon>Protopolystoma</taxon>
    </lineage>
</organism>
<keyword evidence="1" id="KW-0732">Signal</keyword>
<proteinExistence type="predicted"/>
<evidence type="ECO:0000313" key="3">
    <source>
        <dbReference type="Proteomes" id="UP000784294"/>
    </source>
</evidence>
<accession>A0A3S5APW5</accession>
<dbReference type="AlphaFoldDB" id="A0A3S5APW5"/>
<name>A0A3S5APW5_9PLAT</name>
<evidence type="ECO:0000313" key="2">
    <source>
        <dbReference type="EMBL" id="VEL42318.1"/>
    </source>
</evidence>
<dbReference type="Proteomes" id="UP000784294">
    <property type="component" value="Unassembled WGS sequence"/>
</dbReference>
<feature type="chain" id="PRO_5018692295" evidence="1">
    <location>
        <begin position="21"/>
        <end position="201"/>
    </location>
</feature>
<feature type="signal peptide" evidence="1">
    <location>
        <begin position="1"/>
        <end position="20"/>
    </location>
</feature>
<dbReference type="EMBL" id="CAAALY010273755">
    <property type="protein sequence ID" value="VEL42318.1"/>
    <property type="molecule type" value="Genomic_DNA"/>
</dbReference>
<comment type="caution">
    <text evidence="2">The sequence shown here is derived from an EMBL/GenBank/DDBJ whole genome shotgun (WGS) entry which is preliminary data.</text>
</comment>
<feature type="non-terminal residue" evidence="2">
    <location>
        <position position="1"/>
    </location>
</feature>
<sequence>FPVDLSLLQVCIALLSPTSSSISVGLSSRPSCTIAENSSNVWATRLKASGQELTDGQKKIEENERDTHNATSASLASTVASLLSRLPSFAESFFTASNLAFQLQQQVNTYQQQPRHILDSNSSGRRQSSASFVDGQEVELTAGRRLMSIDQQQTDAFSPNVVQGIHLLPGTRGIIRLGLFPICTSYPWHTLYPLATLCTPI</sequence>
<gene>
    <name evidence="2" type="ORF">PXEA_LOCUS35758</name>
</gene>
<evidence type="ECO:0000256" key="1">
    <source>
        <dbReference type="SAM" id="SignalP"/>
    </source>
</evidence>
<keyword evidence="3" id="KW-1185">Reference proteome</keyword>
<reference evidence="2" key="1">
    <citation type="submission" date="2018-11" db="EMBL/GenBank/DDBJ databases">
        <authorList>
            <consortium name="Pathogen Informatics"/>
        </authorList>
    </citation>
    <scope>NUCLEOTIDE SEQUENCE</scope>
</reference>
<protein>
    <submittedName>
        <fullName evidence="2">Uncharacterized protein</fullName>
    </submittedName>
</protein>